<protein>
    <submittedName>
        <fullName evidence="1">Uncharacterized protein</fullName>
    </submittedName>
</protein>
<sequence length="78" mass="8272">MPRPVFNEGNEGFGFIHEPENSFHDVHVGVFVSGVDVINLSRLPFLQDQIQGAAVVLDVDPVLDVLAVAVDGDGSGSL</sequence>
<dbReference type="PATRIC" id="fig|1122241.3.peg.1352"/>
<accession>A0A151AYH1</accession>
<comment type="caution">
    <text evidence="1">The sequence shown here is derived from an EMBL/GenBank/DDBJ whole genome shotgun (WGS) entry which is preliminary data.</text>
</comment>
<dbReference type="Proteomes" id="UP000075670">
    <property type="component" value="Unassembled WGS sequence"/>
</dbReference>
<dbReference type="EMBL" id="LTBC01000003">
    <property type="protein sequence ID" value="KYH32686.1"/>
    <property type="molecule type" value="Genomic_DNA"/>
</dbReference>
<dbReference type="AlphaFoldDB" id="A0A151AYH1"/>
<keyword evidence="2" id="KW-1185">Reference proteome</keyword>
<organism evidence="1 2">
    <name type="scientific">Moorella mulderi DSM 14980</name>
    <dbReference type="NCBI Taxonomy" id="1122241"/>
    <lineage>
        <taxon>Bacteria</taxon>
        <taxon>Bacillati</taxon>
        <taxon>Bacillota</taxon>
        <taxon>Clostridia</taxon>
        <taxon>Neomoorellales</taxon>
        <taxon>Neomoorellaceae</taxon>
        <taxon>Neomoorella</taxon>
    </lineage>
</organism>
<proteinExistence type="predicted"/>
<name>A0A151AYH1_9FIRM</name>
<evidence type="ECO:0000313" key="2">
    <source>
        <dbReference type="Proteomes" id="UP000075670"/>
    </source>
</evidence>
<reference evidence="1 2" key="1">
    <citation type="submission" date="2016-02" db="EMBL/GenBank/DDBJ databases">
        <title>Genome sequence of Moorella mulderi DSM 14980.</title>
        <authorList>
            <person name="Poehlein A."/>
            <person name="Daniel R."/>
        </authorList>
    </citation>
    <scope>NUCLEOTIDE SEQUENCE [LARGE SCALE GENOMIC DNA]</scope>
    <source>
        <strain evidence="1 2">DSM 14980</strain>
    </source>
</reference>
<evidence type="ECO:0000313" key="1">
    <source>
        <dbReference type="EMBL" id="KYH32686.1"/>
    </source>
</evidence>
<gene>
    <name evidence="1" type="ORF">MOMUL_12880</name>
</gene>